<accession>A0A1B2ECI0</accession>
<gene>
    <name evidence="1" type="ORF">BB934_05125</name>
</gene>
<evidence type="ECO:0000313" key="1">
    <source>
        <dbReference type="EMBL" id="ANY77690.1"/>
    </source>
</evidence>
<name>A0A1B2ECI0_9HYPH</name>
<sequence length="100" mass="11823">MPTQFLSYKSSSLATRIQAVLDGTIDELHRREHAQIRRVFKSHEERQRIIQHNADVRQSLAEWDQLERLDRYERRALSRRDKAIRLLDEARAAARSKADA</sequence>
<dbReference type="KEGG" id="moc:BB934_05125"/>
<proteinExistence type="predicted"/>
<dbReference type="EMBL" id="CP016616">
    <property type="protein sequence ID" value="ANY77690.1"/>
    <property type="molecule type" value="Genomic_DNA"/>
</dbReference>
<dbReference type="RefSeq" id="WP_099508676.1">
    <property type="nucleotide sequence ID" value="NZ_CP016616.1"/>
</dbReference>
<reference evidence="1" key="1">
    <citation type="submission" date="2016-07" db="EMBL/GenBank/DDBJ databases">
        <title>Microvirga ossetica sp. nov. a new species of rhizobia isolated from root nodules of the legume species Vicia alpestris Steven originated from North Ossetia region in the Caucasus.</title>
        <authorList>
            <person name="Safronova V.I."/>
            <person name="Kuznetsova I.G."/>
            <person name="Sazanova A.L."/>
            <person name="Belimov A."/>
            <person name="Andronov E."/>
            <person name="Osledkin Y.S."/>
            <person name="Onishchuk O.P."/>
            <person name="Kurchak O.N."/>
            <person name="Shaposhnikov A.I."/>
            <person name="Willems A."/>
            <person name="Tikhonovich I.A."/>
        </authorList>
    </citation>
    <scope>NUCLEOTIDE SEQUENCE [LARGE SCALE GENOMIC DNA]</scope>
    <source>
        <strain evidence="1">V5/3M</strain>
    </source>
</reference>
<protein>
    <submittedName>
        <fullName evidence="1">Uncharacterized protein</fullName>
    </submittedName>
</protein>
<organism evidence="1">
    <name type="scientific">Microvirga ossetica</name>
    <dbReference type="NCBI Taxonomy" id="1882682"/>
    <lineage>
        <taxon>Bacteria</taxon>
        <taxon>Pseudomonadati</taxon>
        <taxon>Pseudomonadota</taxon>
        <taxon>Alphaproteobacteria</taxon>
        <taxon>Hyphomicrobiales</taxon>
        <taxon>Methylobacteriaceae</taxon>
        <taxon>Microvirga</taxon>
    </lineage>
</organism>
<dbReference type="AlphaFoldDB" id="A0A1B2ECI0"/>